<feature type="domain" description="MHD1" evidence="8">
    <location>
        <begin position="70"/>
        <end position="195"/>
    </location>
</feature>
<dbReference type="PANTHER" id="PTHR45999">
    <property type="entry name" value="UNC-13-4A, ISOFORM B"/>
    <property type="match status" value="1"/>
</dbReference>
<dbReference type="PROSITE" id="PS51259">
    <property type="entry name" value="MHD2"/>
    <property type="match status" value="1"/>
</dbReference>
<dbReference type="InterPro" id="IPR014772">
    <property type="entry name" value="Munc13_dom-2"/>
</dbReference>
<dbReference type="PROSITE" id="PS50004">
    <property type="entry name" value="C2"/>
    <property type="match status" value="1"/>
</dbReference>
<comment type="caution">
    <text evidence="10">The sequence shown here is derived from an EMBL/GenBank/DDBJ whole genome shotgun (WGS) entry which is preliminary data.</text>
</comment>
<keyword evidence="11" id="KW-1185">Reference proteome</keyword>
<accession>A0A0L7LVC8</accession>
<dbReference type="Gene3D" id="1.10.357.50">
    <property type="match status" value="1"/>
</dbReference>
<dbReference type="Gene3D" id="1.20.58.1100">
    <property type="match status" value="1"/>
</dbReference>
<dbReference type="InterPro" id="IPR052095">
    <property type="entry name" value="UNC-13_domain"/>
</dbReference>
<dbReference type="AlphaFoldDB" id="A0A0L7LVC8"/>
<evidence type="ECO:0000256" key="4">
    <source>
        <dbReference type="ARBA" id="ARBA00022483"/>
    </source>
</evidence>
<dbReference type="PROSITE" id="PS51258">
    <property type="entry name" value="MHD1"/>
    <property type="match status" value="1"/>
</dbReference>
<evidence type="ECO:0000256" key="2">
    <source>
        <dbReference type="ARBA" id="ARBA00004603"/>
    </source>
</evidence>
<evidence type="ECO:0000256" key="1">
    <source>
        <dbReference type="ARBA" id="ARBA00004496"/>
    </source>
</evidence>
<dbReference type="Gene3D" id="2.60.40.150">
    <property type="entry name" value="C2 domain"/>
    <property type="match status" value="1"/>
</dbReference>
<keyword evidence="4" id="KW-0268">Exocytosis</keyword>
<dbReference type="CDD" id="cd04009">
    <property type="entry name" value="C2B_Munc13-like"/>
    <property type="match status" value="1"/>
</dbReference>
<dbReference type="InterPro" id="IPR035892">
    <property type="entry name" value="C2_domain_sf"/>
</dbReference>
<evidence type="ECO:0000313" key="11">
    <source>
        <dbReference type="Proteomes" id="UP000037510"/>
    </source>
</evidence>
<dbReference type="GO" id="GO:0006887">
    <property type="term" value="P:exocytosis"/>
    <property type="evidence" value="ECO:0007669"/>
    <property type="project" value="UniProtKB-KW"/>
</dbReference>
<comment type="subcellular location">
    <subcellularLocation>
        <location evidence="1">Cytoplasm</location>
    </subcellularLocation>
    <subcellularLocation>
        <location evidence="2">Late endosome</location>
    </subcellularLocation>
</comment>
<dbReference type="EMBL" id="JTDY01000028">
    <property type="protein sequence ID" value="KOB79324.1"/>
    <property type="molecule type" value="Genomic_DNA"/>
</dbReference>
<evidence type="ECO:0000256" key="3">
    <source>
        <dbReference type="ARBA" id="ARBA00005823"/>
    </source>
</evidence>
<comment type="similarity">
    <text evidence="3">Belongs to the unc-13 family.</text>
</comment>
<sequence>MTLEYLLRCLSQLSQMKSFWRCCPFSKEIRTNNVTYFNVVFLQIDKMLTEDVRQCVEHWVAEGWCGVAEEEMYDGPTGIKLCAVASPAKQSHPPNEAAPQMFVAYKWFEPLIDRWLAVTKTMALQRVRAAVELDKPVEGEHYVKHSTSSVDTAACLYHMRLVWRAIGGAEEGSMGGGVRLLEAACATALHYADLVHGQNKTTEEICTIVNNLEYVRRALGTLDARSTRAATPLAARARPPLRKAVFHLAWSPDTLPTPQAITPLLEFLDQHLSALNTWLLPRAFIRALAGCWSAVLKEMSAQADAGGAEKPRVYHDRLKEALDLLAEFFHAEGKGLPMTEVHNPEWTRLEQRMMYHQATTEKLMELWLVDRLQEQARAHLPSPYGSILVRAYVNHDALCVEVLSARDVIPLDPNGLSDPFVVLELFPKRLFPKTHEQVTNVQKKTLNPVWDECFEFNVCIESVRSGDAVLAISVWDKDVLTADDFAGEAFVALERVPGVNINGPPDPLRPVELPLMQLHDRTLERVPGVNINGPPDPLRPVELPLMQLHDRNHPILQICESRTNDKLAQDFIKKQRLRFAEQ</sequence>
<dbReference type="InterPro" id="IPR014770">
    <property type="entry name" value="Munc13_1"/>
</dbReference>
<dbReference type="Proteomes" id="UP000037510">
    <property type="component" value="Unassembled WGS sequence"/>
</dbReference>
<proteinExistence type="inferred from homology"/>
<dbReference type="GO" id="GO:0099503">
    <property type="term" value="C:secretory vesicle"/>
    <property type="evidence" value="ECO:0007669"/>
    <property type="project" value="TreeGrafter"/>
</dbReference>
<gene>
    <name evidence="10" type="ORF">OBRU01_00605</name>
</gene>
<dbReference type="Pfam" id="PF00168">
    <property type="entry name" value="C2"/>
    <property type="match status" value="1"/>
</dbReference>
<organism evidence="10 11">
    <name type="scientific">Operophtera brumata</name>
    <name type="common">Winter moth</name>
    <name type="synonym">Phalaena brumata</name>
    <dbReference type="NCBI Taxonomy" id="104452"/>
    <lineage>
        <taxon>Eukaryota</taxon>
        <taxon>Metazoa</taxon>
        <taxon>Ecdysozoa</taxon>
        <taxon>Arthropoda</taxon>
        <taxon>Hexapoda</taxon>
        <taxon>Insecta</taxon>
        <taxon>Pterygota</taxon>
        <taxon>Neoptera</taxon>
        <taxon>Endopterygota</taxon>
        <taxon>Lepidoptera</taxon>
        <taxon>Glossata</taxon>
        <taxon>Ditrysia</taxon>
        <taxon>Geometroidea</taxon>
        <taxon>Geometridae</taxon>
        <taxon>Larentiinae</taxon>
        <taxon>Operophtera</taxon>
    </lineage>
</organism>
<dbReference type="InterPro" id="IPR000008">
    <property type="entry name" value="C2_dom"/>
</dbReference>
<evidence type="ECO:0000259" key="9">
    <source>
        <dbReference type="PROSITE" id="PS51259"/>
    </source>
</evidence>
<dbReference type="SUPFAM" id="SSF49562">
    <property type="entry name" value="C2 domain (Calcium/lipid-binding domain, CaLB)"/>
    <property type="match status" value="1"/>
</dbReference>
<dbReference type="SMART" id="SM00239">
    <property type="entry name" value="C2"/>
    <property type="match status" value="1"/>
</dbReference>
<dbReference type="PRINTS" id="PR00360">
    <property type="entry name" value="C2DOMAIN"/>
</dbReference>
<dbReference type="STRING" id="104452.A0A0L7LVC8"/>
<dbReference type="PANTHER" id="PTHR45999:SF4">
    <property type="entry name" value="UNC-13-4A, ISOFORM B"/>
    <property type="match status" value="1"/>
</dbReference>
<evidence type="ECO:0000256" key="6">
    <source>
        <dbReference type="ARBA" id="ARBA00022753"/>
    </source>
</evidence>
<reference evidence="10 11" key="1">
    <citation type="journal article" date="2015" name="Genome Biol. Evol.">
        <title>The genome of winter moth (Operophtera brumata) provides a genomic perspective on sexual dimorphism and phenology.</title>
        <authorList>
            <person name="Derks M.F."/>
            <person name="Smit S."/>
            <person name="Salis L."/>
            <person name="Schijlen E."/>
            <person name="Bossers A."/>
            <person name="Mateman C."/>
            <person name="Pijl A.S."/>
            <person name="de Ridder D."/>
            <person name="Groenen M.A."/>
            <person name="Visser M.E."/>
            <person name="Megens H.J."/>
        </authorList>
    </citation>
    <scope>NUCLEOTIDE SEQUENCE [LARGE SCALE GENOMIC DNA]</scope>
    <source>
        <strain evidence="10">WM2013NL</strain>
        <tissue evidence="10">Head and thorax</tissue>
    </source>
</reference>
<evidence type="ECO:0000256" key="5">
    <source>
        <dbReference type="ARBA" id="ARBA00022490"/>
    </source>
</evidence>
<keyword evidence="6" id="KW-0967">Endosome</keyword>
<dbReference type="GO" id="GO:0005770">
    <property type="term" value="C:late endosome"/>
    <property type="evidence" value="ECO:0007669"/>
    <property type="project" value="UniProtKB-SubCell"/>
</dbReference>
<feature type="domain" description="C2" evidence="7">
    <location>
        <begin position="379"/>
        <end position="508"/>
    </location>
</feature>
<protein>
    <submittedName>
        <fullName evidence="10">Munc13-4</fullName>
    </submittedName>
</protein>
<keyword evidence="5" id="KW-0963">Cytoplasm</keyword>
<feature type="domain" description="MHD2" evidence="9">
    <location>
        <begin position="258"/>
        <end position="367"/>
    </location>
</feature>
<name>A0A0L7LVC8_OPEBR</name>
<evidence type="ECO:0000259" key="7">
    <source>
        <dbReference type="PROSITE" id="PS50004"/>
    </source>
</evidence>
<evidence type="ECO:0000313" key="10">
    <source>
        <dbReference type="EMBL" id="KOB79324.1"/>
    </source>
</evidence>
<evidence type="ECO:0000259" key="8">
    <source>
        <dbReference type="PROSITE" id="PS51258"/>
    </source>
</evidence>